<dbReference type="InParanoid" id="A0A1S3JFZ5"/>
<evidence type="ECO:0000256" key="5">
    <source>
        <dbReference type="ARBA" id="ARBA00022692"/>
    </source>
</evidence>
<evidence type="ECO:0000256" key="1">
    <source>
        <dbReference type="ARBA" id="ARBA00004606"/>
    </source>
</evidence>
<dbReference type="KEGG" id="lak:106172901"/>
<dbReference type="InterPro" id="IPR000952">
    <property type="entry name" value="AB_hydrolase_4_CS"/>
</dbReference>
<comment type="catalytic activity">
    <reaction evidence="14">
        <text>1-hexadecanoyl-2-(9-oxononanoyl)-sn-glycero-3-phosphocholine + H2O = 9-oxononanoate + 1-hexadecanoyl-sn-glycero-3-phosphocholine + H(+)</text>
        <dbReference type="Rhea" id="RHEA:41179"/>
        <dbReference type="ChEBI" id="CHEBI:15377"/>
        <dbReference type="ChEBI" id="CHEBI:15378"/>
        <dbReference type="ChEBI" id="CHEBI:61042"/>
        <dbReference type="ChEBI" id="CHEBI:72998"/>
        <dbReference type="ChEBI" id="CHEBI:77812"/>
    </reaction>
    <physiologicalReaction direction="left-to-right" evidence="14">
        <dbReference type="Rhea" id="RHEA:41180"/>
    </physiologicalReaction>
</comment>
<dbReference type="Proteomes" id="UP000085678">
    <property type="component" value="Unplaced"/>
</dbReference>
<protein>
    <recommendedName>
        <fullName evidence="30">Phospholipase ABHD3</fullName>
        <ecNumber evidence="3">3.1.1.4</ecNumber>
    </recommendedName>
    <alternativeName>
        <fullName evidence="31">Abhydrolase domain-containing protein 3</fullName>
    </alternativeName>
</protein>
<dbReference type="OrthoDB" id="247542at2759"/>
<dbReference type="InterPro" id="IPR000073">
    <property type="entry name" value="AB_hydrolase_1"/>
</dbReference>
<evidence type="ECO:0000256" key="28">
    <source>
        <dbReference type="ARBA" id="ARBA00052894"/>
    </source>
</evidence>
<keyword evidence="9" id="KW-0443">Lipid metabolism</keyword>
<comment type="catalytic activity">
    <reaction evidence="16">
        <text>1,2-ditetradecanoyl-sn-glycero-3-phosphocholine + H2O = 1-tetradecanoyl-sn-glycero-3-phosphocholine + tetradecanoate + H(+)</text>
        <dbReference type="Rhea" id="RHEA:54456"/>
        <dbReference type="ChEBI" id="CHEBI:15377"/>
        <dbReference type="ChEBI" id="CHEBI:15378"/>
        <dbReference type="ChEBI" id="CHEBI:30807"/>
        <dbReference type="ChEBI" id="CHEBI:45240"/>
        <dbReference type="ChEBI" id="CHEBI:64489"/>
    </reaction>
    <physiologicalReaction direction="left-to-right" evidence="16">
        <dbReference type="Rhea" id="RHEA:54457"/>
    </physiologicalReaction>
</comment>
<keyword evidence="5 33" id="KW-0812">Transmembrane</keyword>
<feature type="active site" description="Charge relay system" evidence="32">
    <location>
        <position position="204"/>
    </location>
</feature>
<dbReference type="GO" id="GO:0047372">
    <property type="term" value="F:monoacylglycerol lipase activity"/>
    <property type="evidence" value="ECO:0007669"/>
    <property type="project" value="TreeGrafter"/>
</dbReference>
<evidence type="ECO:0000256" key="6">
    <source>
        <dbReference type="ARBA" id="ARBA00022801"/>
    </source>
</evidence>
<dbReference type="GO" id="GO:0051793">
    <property type="term" value="P:medium-chain fatty acid catabolic process"/>
    <property type="evidence" value="ECO:0007669"/>
    <property type="project" value="TreeGrafter"/>
</dbReference>
<dbReference type="Pfam" id="PF00561">
    <property type="entry name" value="Abhydrolase_1"/>
    <property type="match status" value="1"/>
</dbReference>
<evidence type="ECO:0000256" key="11">
    <source>
        <dbReference type="ARBA" id="ARBA00023264"/>
    </source>
</evidence>
<keyword evidence="7" id="KW-0735">Signal-anchor</keyword>
<evidence type="ECO:0000256" key="18">
    <source>
        <dbReference type="ARBA" id="ARBA00050195"/>
    </source>
</evidence>
<feature type="domain" description="AB hydrolase-1" evidence="34">
    <location>
        <begin position="124"/>
        <end position="365"/>
    </location>
</feature>
<dbReference type="STRING" id="7574.A0A1S3JFZ5"/>
<dbReference type="GO" id="GO:0004623">
    <property type="term" value="F:phospholipase A2 activity"/>
    <property type="evidence" value="ECO:0007669"/>
    <property type="project" value="UniProtKB-EC"/>
</dbReference>
<dbReference type="GO" id="GO:0051792">
    <property type="term" value="P:medium-chain fatty acid biosynthetic process"/>
    <property type="evidence" value="ECO:0007669"/>
    <property type="project" value="TreeGrafter"/>
</dbReference>
<name>A0A1S3JFZ5_LINAN</name>
<comment type="catalytic activity">
    <reaction evidence="21">
        <text>1-tetradecanoyl-2-(5Z,8Z,11Z,14Z-eicosatetraenoyl)-sn-glycero-3-phosphocholine + H2O = 2-(5Z,8Z,11Z,14Z)-eicosatetraenoyl-sn-glycero-3-phosphocholine + tetradecanoate + H(+)</text>
        <dbReference type="Rhea" id="RHEA:54396"/>
        <dbReference type="ChEBI" id="CHEBI:15377"/>
        <dbReference type="ChEBI" id="CHEBI:15378"/>
        <dbReference type="ChEBI" id="CHEBI:30807"/>
        <dbReference type="ChEBI" id="CHEBI:76079"/>
        <dbReference type="ChEBI" id="CHEBI:86102"/>
    </reaction>
    <physiologicalReaction direction="left-to-right" evidence="21">
        <dbReference type="Rhea" id="RHEA:54397"/>
    </physiologicalReaction>
</comment>
<dbReference type="GeneID" id="106172901"/>
<comment type="catalytic activity">
    <reaction evidence="17">
        <text>1-octadecanoyl-2-nonanoyl-sn-glycero-3-phosphocholine + H2O = nonanoate + 1-octadecanoyl-sn-glycero-3-phosphocholine + H(+)</text>
        <dbReference type="Rhea" id="RHEA:54472"/>
        <dbReference type="ChEBI" id="CHEBI:15377"/>
        <dbReference type="ChEBI" id="CHEBI:15378"/>
        <dbReference type="ChEBI" id="CHEBI:32361"/>
        <dbReference type="ChEBI" id="CHEBI:73858"/>
        <dbReference type="ChEBI" id="CHEBI:138214"/>
    </reaction>
    <physiologicalReaction direction="left-to-right" evidence="17">
        <dbReference type="Rhea" id="RHEA:54473"/>
    </physiologicalReaction>
</comment>
<evidence type="ECO:0000256" key="32">
    <source>
        <dbReference type="PIRSR" id="PIRSR005211-1"/>
    </source>
</evidence>
<comment type="catalytic activity">
    <reaction evidence="28">
        <text>1,2-ditetradecanoyl-sn-glycero-3-phosphocholine + H2O = 2-tetradecanoyl-sn-glycero-3-phosphocholine + tetradecanoate + H(+)</text>
        <dbReference type="Rhea" id="RHEA:54404"/>
        <dbReference type="ChEBI" id="CHEBI:15377"/>
        <dbReference type="ChEBI" id="CHEBI:15378"/>
        <dbReference type="ChEBI" id="CHEBI:30807"/>
        <dbReference type="ChEBI" id="CHEBI:45240"/>
        <dbReference type="ChEBI" id="CHEBI:131738"/>
    </reaction>
    <physiologicalReaction direction="left-to-right" evidence="28">
        <dbReference type="Rhea" id="RHEA:54405"/>
    </physiologicalReaction>
</comment>
<evidence type="ECO:0000256" key="4">
    <source>
        <dbReference type="ARBA" id="ARBA00022487"/>
    </source>
</evidence>
<comment type="catalytic activity">
    <reaction evidence="13">
        <text>1-hexadecanoyl-2-(5-oxopentanoyl)-sn-glycero-3-phosphocholine + H2O = 5-oxopentanoate + 1-hexadecanoyl-sn-glycero-3-phosphocholine + H(+)</text>
        <dbReference type="Rhea" id="RHEA:40483"/>
        <dbReference type="ChEBI" id="CHEBI:15377"/>
        <dbReference type="ChEBI" id="CHEBI:15378"/>
        <dbReference type="ChEBI" id="CHEBI:16120"/>
        <dbReference type="ChEBI" id="CHEBI:72998"/>
        <dbReference type="ChEBI" id="CHEBI:77890"/>
    </reaction>
    <physiologicalReaction direction="left-to-right" evidence="13">
        <dbReference type="Rhea" id="RHEA:40484"/>
    </physiologicalReaction>
</comment>
<evidence type="ECO:0000256" key="30">
    <source>
        <dbReference type="ARBA" id="ARBA00071303"/>
    </source>
</evidence>
<evidence type="ECO:0000259" key="34">
    <source>
        <dbReference type="Pfam" id="PF00561"/>
    </source>
</evidence>
<evidence type="ECO:0000256" key="17">
    <source>
        <dbReference type="ARBA" id="ARBA00050182"/>
    </source>
</evidence>
<evidence type="ECO:0000256" key="10">
    <source>
        <dbReference type="ARBA" id="ARBA00023136"/>
    </source>
</evidence>
<dbReference type="AlphaFoldDB" id="A0A1S3JFZ5"/>
<comment type="catalytic activity">
    <reaction evidence="25">
        <text>1-octadecanoyl-2-hexanoyl-sn-glycero-3-phosphocholine + H2O = hexanoate + 1-octadecanoyl-sn-glycero-3-phosphocholine + H(+)</text>
        <dbReference type="Rhea" id="RHEA:54464"/>
        <dbReference type="ChEBI" id="CHEBI:15377"/>
        <dbReference type="ChEBI" id="CHEBI:15378"/>
        <dbReference type="ChEBI" id="CHEBI:17120"/>
        <dbReference type="ChEBI" id="CHEBI:73858"/>
        <dbReference type="ChEBI" id="CHEBI:138212"/>
    </reaction>
    <physiologicalReaction direction="left-to-right" evidence="25">
        <dbReference type="Rhea" id="RHEA:54465"/>
    </physiologicalReaction>
</comment>
<evidence type="ECO:0000256" key="15">
    <source>
        <dbReference type="ARBA" id="ARBA00048471"/>
    </source>
</evidence>
<dbReference type="Gene3D" id="3.40.50.1820">
    <property type="entry name" value="alpha/beta hydrolase"/>
    <property type="match status" value="1"/>
</dbReference>
<dbReference type="PROSITE" id="PS01133">
    <property type="entry name" value="UPF0017"/>
    <property type="match status" value="1"/>
</dbReference>
<dbReference type="EC" id="3.1.1.4" evidence="3"/>
<dbReference type="FunCoup" id="A0A1S3JFZ5">
    <property type="interactions" value="70"/>
</dbReference>
<comment type="function">
    <text evidence="29">Phospholipase that may play a role in phospholipids remodeling. May selectively cleave myristate (C14)-containing phosphatidylcholines through its predominant phospholipase 1 activity, cleaving preferentially acyl groups in sn1 position. In parallel, may have a minor phospholipase 2 activity acting on acyl groups in position sn2. In addition to (C14)-containing phosphatidylcholines, may also act on other medium-chain-containing and oxidatively truncated phospholipids.</text>
</comment>
<evidence type="ECO:0000256" key="24">
    <source>
        <dbReference type="ARBA" id="ARBA00052144"/>
    </source>
</evidence>
<feature type="active site" description="Charge relay system" evidence="32">
    <location>
        <position position="359"/>
    </location>
</feature>
<proteinExistence type="inferred from homology"/>
<dbReference type="FunFam" id="3.40.50.1820:FF:000079">
    <property type="entry name" value="Abhydrolase domain-containing 3"/>
    <property type="match status" value="1"/>
</dbReference>
<comment type="catalytic activity">
    <reaction evidence="12">
        <text>a 1,2-diacyl-sn-glycero-3-phosphocholine + H2O = a 1-acyl-sn-glycero-3-phosphocholine + a fatty acid + H(+)</text>
        <dbReference type="Rhea" id="RHEA:15801"/>
        <dbReference type="ChEBI" id="CHEBI:15377"/>
        <dbReference type="ChEBI" id="CHEBI:15378"/>
        <dbReference type="ChEBI" id="CHEBI:28868"/>
        <dbReference type="ChEBI" id="CHEBI:57643"/>
        <dbReference type="ChEBI" id="CHEBI:58168"/>
        <dbReference type="EC" id="3.1.1.4"/>
    </reaction>
    <physiologicalReaction direction="left-to-right" evidence="12">
        <dbReference type="Rhea" id="RHEA:15802"/>
    </physiologicalReaction>
</comment>
<dbReference type="GO" id="GO:0006650">
    <property type="term" value="P:glycerophospholipid metabolic process"/>
    <property type="evidence" value="ECO:0007669"/>
    <property type="project" value="UniProtKB-ARBA"/>
</dbReference>
<dbReference type="GO" id="GO:0016020">
    <property type="term" value="C:membrane"/>
    <property type="evidence" value="ECO:0007669"/>
    <property type="project" value="UniProtKB-SubCell"/>
</dbReference>
<accession>A0A1S3JFZ5</accession>
<keyword evidence="6" id="KW-0378">Hydrolase</keyword>
<evidence type="ECO:0000256" key="29">
    <source>
        <dbReference type="ARBA" id="ARBA00059841"/>
    </source>
</evidence>
<comment type="catalytic activity">
    <reaction evidence="22">
        <text>1-tetradecanoyl-2-(9Z,12Z-octadecadienoyl)-sn-glycero-3-phosphocholine + H2O = 1-tetradecanoyl-sn-glycero-3-phosphocholine + (9Z,12Z)-octadecadienoate + H(+)</text>
        <dbReference type="Rhea" id="RHEA:54392"/>
        <dbReference type="ChEBI" id="CHEBI:15377"/>
        <dbReference type="ChEBI" id="CHEBI:15378"/>
        <dbReference type="ChEBI" id="CHEBI:30245"/>
        <dbReference type="ChEBI" id="CHEBI:64489"/>
        <dbReference type="ChEBI" id="CHEBI:86094"/>
    </reaction>
    <physiologicalReaction direction="left-to-right" evidence="22">
        <dbReference type="Rhea" id="RHEA:54393"/>
    </physiologicalReaction>
</comment>
<evidence type="ECO:0000256" key="26">
    <source>
        <dbReference type="ARBA" id="ARBA00052747"/>
    </source>
</evidence>
<evidence type="ECO:0000256" key="31">
    <source>
        <dbReference type="ARBA" id="ARBA00082158"/>
    </source>
</evidence>
<sequence>MFSRVWEDTLHFYRKNPKETLLTGFGILYLSYYLLYAVKKPIFACRDAKFRRFLHRYVPVVNEKFWPTLWCFEARIMTIVRAVIQSVPDITYTSDILTLPDGGQVILHWEENENSIYSDSKTRPTVLLLPGLTGCSRQSYILHLVKQAKDKGYRCVVFNNRGAGGKKLLTPRSYCAANVEDLTNVINHIKGKYPDAPLIATGISMGGMLVFNYIAKMGRDCPLLAGMTISVAFNVFESTKSLEQPLNHLLFNRTLTSSLRGAIKENFQVLSEKFDLEHVLKSSTIREFDDRLTSKMFGYKDWQEYYKDATLHDKCHHIQVPLLCLNAADDPFSPLYAIPIEDAKQNDHLAIVVTSHGGHIGFLEGFFPRYQNYMDRFFAQYVDAMFKHASEELVNVAD</sequence>
<evidence type="ECO:0000256" key="8">
    <source>
        <dbReference type="ARBA" id="ARBA00022989"/>
    </source>
</evidence>
<reference evidence="36" key="1">
    <citation type="submission" date="2025-08" db="UniProtKB">
        <authorList>
            <consortium name="RefSeq"/>
        </authorList>
    </citation>
    <scope>IDENTIFICATION</scope>
    <source>
        <tissue evidence="36">Gonads</tissue>
    </source>
</reference>
<dbReference type="PIRSF" id="PIRSF005211">
    <property type="entry name" value="Ab_hydro_YheT"/>
    <property type="match status" value="1"/>
</dbReference>
<evidence type="ECO:0000256" key="22">
    <source>
        <dbReference type="ARBA" id="ARBA00051705"/>
    </source>
</evidence>
<evidence type="ECO:0000256" key="9">
    <source>
        <dbReference type="ARBA" id="ARBA00023098"/>
    </source>
</evidence>
<comment type="catalytic activity">
    <reaction evidence="27">
        <text>1-hexadecanoyl-2-nonadioyl-sn-glycero-3-phosphocholine + H2O = nonanedioate + 1-hexadecanoyl-sn-glycero-3-phosphocholine + H(+)</text>
        <dbReference type="Rhea" id="RHEA:41388"/>
        <dbReference type="ChEBI" id="CHEBI:15377"/>
        <dbReference type="ChEBI" id="CHEBI:15378"/>
        <dbReference type="ChEBI" id="CHEBI:72998"/>
        <dbReference type="ChEBI" id="CHEBI:78207"/>
        <dbReference type="ChEBI" id="CHEBI:78208"/>
    </reaction>
    <physiologicalReaction direction="left-to-right" evidence="27">
        <dbReference type="Rhea" id="RHEA:41389"/>
    </physiologicalReaction>
</comment>
<feature type="active site" description="Charge relay system" evidence="32">
    <location>
        <position position="330"/>
    </location>
</feature>
<feature type="transmembrane region" description="Helical" evidence="33">
    <location>
        <begin position="20"/>
        <end position="38"/>
    </location>
</feature>
<dbReference type="SUPFAM" id="SSF53474">
    <property type="entry name" value="alpha/beta-Hydrolases"/>
    <property type="match status" value="1"/>
</dbReference>
<comment type="catalytic activity">
    <reaction evidence="20">
        <text>1-octadecanoyl-2-pentanoyl-sn-glycero-3-phosphocholine + H2O = pentanoate + 1-octadecanoyl-sn-glycero-3-phosphocholine + H(+)</text>
        <dbReference type="Rhea" id="RHEA:54460"/>
        <dbReference type="ChEBI" id="CHEBI:15377"/>
        <dbReference type="ChEBI" id="CHEBI:15378"/>
        <dbReference type="ChEBI" id="CHEBI:31011"/>
        <dbReference type="ChEBI" id="CHEBI:73858"/>
        <dbReference type="ChEBI" id="CHEBI:138211"/>
    </reaction>
    <physiologicalReaction direction="left-to-right" evidence="20">
        <dbReference type="Rhea" id="RHEA:54461"/>
    </physiologicalReaction>
</comment>
<comment type="subcellular location">
    <subcellularLocation>
        <location evidence="1">Membrane</location>
        <topology evidence="1">Single-pass type II membrane protein</topology>
    </subcellularLocation>
</comment>
<comment type="catalytic activity">
    <reaction evidence="18">
        <text>1-tetradecanoyl-2-(4Z,7Z,10Z,13Z,16Z,19Z-docosahexaenoyl)-sn-glycero-3-phosphocholine + H2O = 2-(4Z,7Z,10Z,13Z,16Z,19Z-docosahexaenoyl)-sn-glycero-3-phosphocholine + tetradecanoate + H(+)</text>
        <dbReference type="Rhea" id="RHEA:54400"/>
        <dbReference type="ChEBI" id="CHEBI:15377"/>
        <dbReference type="ChEBI" id="CHEBI:15378"/>
        <dbReference type="ChEBI" id="CHEBI:30807"/>
        <dbReference type="ChEBI" id="CHEBI:76085"/>
        <dbReference type="ChEBI" id="CHEBI:86162"/>
    </reaction>
    <physiologicalReaction direction="left-to-right" evidence="18">
        <dbReference type="Rhea" id="RHEA:54401"/>
    </physiologicalReaction>
</comment>
<dbReference type="GO" id="GO:0008126">
    <property type="term" value="F:acetylesterase activity"/>
    <property type="evidence" value="ECO:0007669"/>
    <property type="project" value="TreeGrafter"/>
</dbReference>
<keyword evidence="4" id="KW-0719">Serine esterase</keyword>
<dbReference type="PANTHER" id="PTHR10794:SF63">
    <property type="entry name" value="ALPHA_BETA HYDROLASE 1, ISOFORM A"/>
    <property type="match status" value="1"/>
</dbReference>
<evidence type="ECO:0000256" key="16">
    <source>
        <dbReference type="ARBA" id="ARBA00050145"/>
    </source>
</evidence>
<evidence type="ECO:0000256" key="21">
    <source>
        <dbReference type="ARBA" id="ARBA00051164"/>
    </source>
</evidence>
<dbReference type="InterPro" id="IPR012020">
    <property type="entry name" value="ABHD4"/>
</dbReference>
<evidence type="ECO:0000256" key="23">
    <source>
        <dbReference type="ARBA" id="ARBA00052087"/>
    </source>
</evidence>
<comment type="catalytic activity">
    <reaction evidence="15">
        <text>1-hexadecanoyl-2-glutaroyl-sn-glycero-3-phosphocholine + H2O = glutarate + 1-hexadecanoyl-sn-glycero-3-phosphocholine + H(+)</text>
        <dbReference type="Rhea" id="RHEA:41159"/>
        <dbReference type="ChEBI" id="CHEBI:15377"/>
        <dbReference type="ChEBI" id="CHEBI:15378"/>
        <dbReference type="ChEBI" id="CHEBI:30921"/>
        <dbReference type="ChEBI" id="CHEBI:72998"/>
        <dbReference type="ChEBI" id="CHEBI:77756"/>
    </reaction>
    <physiologicalReaction direction="left-to-right" evidence="15">
        <dbReference type="Rhea" id="RHEA:41160"/>
    </physiologicalReaction>
</comment>
<dbReference type="PANTHER" id="PTHR10794">
    <property type="entry name" value="ABHYDROLASE DOMAIN-CONTAINING PROTEIN"/>
    <property type="match status" value="1"/>
</dbReference>
<comment type="catalytic activity">
    <reaction evidence="19">
        <text>1-O-hexadecyl-2-nonadioyl-sn-glycero-3-phosphocholine + H2O = nonanedioate + 1-O-hexadecyl-sn-glycero-3-phosphocholine + H(+)</text>
        <dbReference type="Rhea" id="RHEA:54552"/>
        <dbReference type="ChEBI" id="CHEBI:15377"/>
        <dbReference type="ChEBI" id="CHEBI:15378"/>
        <dbReference type="ChEBI" id="CHEBI:64496"/>
        <dbReference type="ChEBI" id="CHEBI:78208"/>
        <dbReference type="ChEBI" id="CHEBI:138269"/>
    </reaction>
    <physiologicalReaction direction="left-to-right" evidence="19">
        <dbReference type="Rhea" id="RHEA:54553"/>
    </physiologicalReaction>
</comment>
<evidence type="ECO:0000256" key="25">
    <source>
        <dbReference type="ARBA" id="ARBA00052588"/>
    </source>
</evidence>
<evidence type="ECO:0000256" key="19">
    <source>
        <dbReference type="ARBA" id="ARBA00050276"/>
    </source>
</evidence>
<evidence type="ECO:0000256" key="12">
    <source>
        <dbReference type="ARBA" id="ARBA00023422"/>
    </source>
</evidence>
<comment type="catalytic activity">
    <reaction evidence="24">
        <text>1-tetradecanoyl-2-(9Z,12Z-octadecadienoyl)-sn-glycero-3-phosphocholine + H2O = 2-(9Z,12Z-octadecadienoyl)-sn-glycero-3-phosphocholine + tetradecanoate + H(+)</text>
        <dbReference type="Rhea" id="RHEA:54388"/>
        <dbReference type="ChEBI" id="CHEBI:15377"/>
        <dbReference type="ChEBI" id="CHEBI:15378"/>
        <dbReference type="ChEBI" id="CHEBI:30807"/>
        <dbReference type="ChEBI" id="CHEBI:76084"/>
        <dbReference type="ChEBI" id="CHEBI:86094"/>
    </reaction>
    <physiologicalReaction direction="left-to-right" evidence="24">
        <dbReference type="Rhea" id="RHEA:54389"/>
    </physiologicalReaction>
</comment>
<gene>
    <name evidence="36" type="primary">LOC106172901</name>
</gene>
<organism evidence="35 36">
    <name type="scientific">Lingula anatina</name>
    <name type="common">Brachiopod</name>
    <name type="synonym">Lingula unguis</name>
    <dbReference type="NCBI Taxonomy" id="7574"/>
    <lineage>
        <taxon>Eukaryota</taxon>
        <taxon>Metazoa</taxon>
        <taxon>Spiralia</taxon>
        <taxon>Lophotrochozoa</taxon>
        <taxon>Brachiopoda</taxon>
        <taxon>Linguliformea</taxon>
        <taxon>Lingulata</taxon>
        <taxon>Lingulida</taxon>
        <taxon>Linguloidea</taxon>
        <taxon>Lingulidae</taxon>
        <taxon>Lingula</taxon>
    </lineage>
</organism>
<keyword evidence="11" id="KW-1208">Phospholipid metabolism</keyword>
<dbReference type="RefSeq" id="XP_013409283.1">
    <property type="nucleotide sequence ID" value="XM_013553829.1"/>
</dbReference>
<evidence type="ECO:0000256" key="2">
    <source>
        <dbReference type="ARBA" id="ARBA00010884"/>
    </source>
</evidence>
<evidence type="ECO:0000256" key="20">
    <source>
        <dbReference type="ARBA" id="ARBA00050674"/>
    </source>
</evidence>
<evidence type="ECO:0000313" key="35">
    <source>
        <dbReference type="Proteomes" id="UP000085678"/>
    </source>
</evidence>
<dbReference type="InterPro" id="IPR050960">
    <property type="entry name" value="AB_hydrolase_4_sf"/>
</dbReference>
<keyword evidence="35" id="KW-1185">Reference proteome</keyword>
<keyword evidence="8 33" id="KW-1133">Transmembrane helix</keyword>
<comment type="catalytic activity">
    <reaction evidence="26">
        <text>1-octadecanoyl-2-octanoyl-sn-glycero-3-phosphocholine + H2O = 1-octadecanoyl-sn-glycero-3-phosphocholine + octanoate + H(+)</text>
        <dbReference type="Rhea" id="RHEA:54468"/>
        <dbReference type="ChEBI" id="CHEBI:15377"/>
        <dbReference type="ChEBI" id="CHEBI:15378"/>
        <dbReference type="ChEBI" id="CHEBI:25646"/>
        <dbReference type="ChEBI" id="CHEBI:73858"/>
        <dbReference type="ChEBI" id="CHEBI:138213"/>
    </reaction>
    <physiologicalReaction direction="left-to-right" evidence="26">
        <dbReference type="Rhea" id="RHEA:54469"/>
    </physiologicalReaction>
</comment>
<evidence type="ECO:0000256" key="27">
    <source>
        <dbReference type="ARBA" id="ARBA00052808"/>
    </source>
</evidence>
<evidence type="ECO:0000313" key="36">
    <source>
        <dbReference type="RefSeq" id="XP_013409283.1"/>
    </source>
</evidence>
<comment type="catalytic activity">
    <reaction evidence="23">
        <text>1-octadecanoyl-2-acetyl-sn-glycero-3-phosphocholine + H2O = 1-octadecanoyl-sn-glycero-3-phosphocholine + acetate + H(+)</text>
        <dbReference type="Rhea" id="RHEA:54408"/>
        <dbReference type="ChEBI" id="CHEBI:15377"/>
        <dbReference type="ChEBI" id="CHEBI:15378"/>
        <dbReference type="ChEBI" id="CHEBI:30089"/>
        <dbReference type="ChEBI" id="CHEBI:73858"/>
        <dbReference type="ChEBI" id="CHEBI:75220"/>
    </reaction>
    <physiologicalReaction direction="left-to-right" evidence="23">
        <dbReference type="Rhea" id="RHEA:54409"/>
    </physiologicalReaction>
</comment>
<evidence type="ECO:0000256" key="7">
    <source>
        <dbReference type="ARBA" id="ARBA00022968"/>
    </source>
</evidence>
<evidence type="ECO:0000256" key="14">
    <source>
        <dbReference type="ARBA" id="ARBA00048288"/>
    </source>
</evidence>
<evidence type="ECO:0000256" key="3">
    <source>
        <dbReference type="ARBA" id="ARBA00013278"/>
    </source>
</evidence>
<evidence type="ECO:0000256" key="33">
    <source>
        <dbReference type="SAM" id="Phobius"/>
    </source>
</evidence>
<comment type="similarity">
    <text evidence="2">Belongs to the AB hydrolase superfamily. AB hydrolase 4 family.</text>
</comment>
<keyword evidence="10 33" id="KW-0472">Membrane</keyword>
<dbReference type="InterPro" id="IPR029058">
    <property type="entry name" value="AB_hydrolase_fold"/>
</dbReference>
<evidence type="ECO:0000256" key="13">
    <source>
        <dbReference type="ARBA" id="ARBA00047611"/>
    </source>
</evidence>